<evidence type="ECO:0000256" key="2">
    <source>
        <dbReference type="ARBA" id="ARBA00004651"/>
    </source>
</evidence>
<dbReference type="CDD" id="cd12914">
    <property type="entry name" value="PDC1_DGC_like"/>
    <property type="match status" value="1"/>
</dbReference>
<comment type="subcellular location">
    <subcellularLocation>
        <location evidence="2">Cell membrane</location>
        <topology evidence="2">Multi-pass membrane protein</topology>
    </subcellularLocation>
</comment>
<gene>
    <name evidence="12" type="ORF">H0Z12_12895</name>
</gene>
<evidence type="ECO:0000259" key="11">
    <source>
        <dbReference type="PROSITE" id="PS50887"/>
    </source>
</evidence>
<proteinExistence type="predicted"/>
<feature type="transmembrane region" description="Helical" evidence="10">
    <location>
        <begin position="285"/>
        <end position="303"/>
    </location>
</feature>
<reference evidence="12" key="1">
    <citation type="submission" date="2020-07" db="EMBL/GenBank/DDBJ databases">
        <title>Genome Sequences for Panteoa spp. that cause Center Rot in Onions.</title>
        <authorList>
            <person name="Asselin J.A."/>
            <person name="Helmann T."/>
            <person name="Beer S."/>
            <person name="Stodghill P."/>
        </authorList>
    </citation>
    <scope>NUCLEOTIDE SEQUENCE</scope>
    <source>
        <strain evidence="12">OC5a</strain>
    </source>
</reference>
<dbReference type="Pfam" id="PF02743">
    <property type="entry name" value="dCache_1"/>
    <property type="match status" value="1"/>
</dbReference>
<dbReference type="EMBL" id="CP059084">
    <property type="protein sequence ID" value="QTC44640.1"/>
    <property type="molecule type" value="Genomic_DNA"/>
</dbReference>
<dbReference type="InterPro" id="IPR029787">
    <property type="entry name" value="Nucleotide_cyclase"/>
</dbReference>
<evidence type="ECO:0000256" key="3">
    <source>
        <dbReference type="ARBA" id="ARBA00004665"/>
    </source>
</evidence>
<dbReference type="FunFam" id="3.30.70.270:FF:000001">
    <property type="entry name" value="Diguanylate cyclase domain protein"/>
    <property type="match status" value="1"/>
</dbReference>
<keyword evidence="6 10" id="KW-0812">Transmembrane</keyword>
<dbReference type="PROSITE" id="PS50887">
    <property type="entry name" value="GGDEF"/>
    <property type="match status" value="1"/>
</dbReference>
<dbReference type="InterPro" id="IPR043128">
    <property type="entry name" value="Rev_trsase/Diguanyl_cyclase"/>
</dbReference>
<dbReference type="GO" id="GO:0005886">
    <property type="term" value="C:plasma membrane"/>
    <property type="evidence" value="ECO:0007669"/>
    <property type="project" value="UniProtKB-SubCell"/>
</dbReference>
<evidence type="ECO:0000256" key="8">
    <source>
        <dbReference type="ARBA" id="ARBA00023136"/>
    </source>
</evidence>
<name>A0A8A4K531_PANAN</name>
<evidence type="ECO:0000256" key="6">
    <source>
        <dbReference type="ARBA" id="ARBA00022692"/>
    </source>
</evidence>
<keyword evidence="8 10" id="KW-0472">Membrane</keyword>
<comment type="cofactor">
    <cofactor evidence="1">
        <name>Mg(2+)</name>
        <dbReference type="ChEBI" id="CHEBI:18420"/>
    </cofactor>
</comment>
<dbReference type="PANTHER" id="PTHR45138:SF9">
    <property type="entry name" value="DIGUANYLATE CYCLASE DGCM-RELATED"/>
    <property type="match status" value="1"/>
</dbReference>
<accession>A0A8A4K531</accession>
<dbReference type="SUPFAM" id="SSF55073">
    <property type="entry name" value="Nucleotide cyclase"/>
    <property type="match status" value="1"/>
</dbReference>
<feature type="transmembrane region" description="Helical" evidence="10">
    <location>
        <begin position="12"/>
        <end position="38"/>
    </location>
</feature>
<dbReference type="InterPro" id="IPR033479">
    <property type="entry name" value="dCache_1"/>
</dbReference>
<dbReference type="PANTHER" id="PTHR45138">
    <property type="entry name" value="REGULATORY COMPONENTS OF SENSORY TRANSDUCTION SYSTEM"/>
    <property type="match status" value="1"/>
</dbReference>
<organism evidence="12 13">
    <name type="scientific">Pantoea ananas</name>
    <name type="common">Erwinia uredovora</name>
    <dbReference type="NCBI Taxonomy" id="553"/>
    <lineage>
        <taxon>Bacteria</taxon>
        <taxon>Pseudomonadati</taxon>
        <taxon>Pseudomonadota</taxon>
        <taxon>Gammaproteobacteria</taxon>
        <taxon>Enterobacterales</taxon>
        <taxon>Erwiniaceae</taxon>
        <taxon>Pantoea</taxon>
    </lineage>
</organism>
<feature type="domain" description="GGDEF" evidence="11">
    <location>
        <begin position="391"/>
        <end position="521"/>
    </location>
</feature>
<evidence type="ECO:0000256" key="4">
    <source>
        <dbReference type="ARBA" id="ARBA00012528"/>
    </source>
</evidence>
<keyword evidence="7 10" id="KW-1133">Transmembrane helix</keyword>
<protein>
    <recommendedName>
        <fullName evidence="4">diguanylate cyclase</fullName>
        <ecNumber evidence="4">2.7.7.65</ecNumber>
    </recommendedName>
</protein>
<comment type="pathway">
    <text evidence="3">Purine metabolism; 3',5'-cyclic di-GMP biosynthesis.</text>
</comment>
<dbReference type="CDD" id="cd01949">
    <property type="entry name" value="GGDEF"/>
    <property type="match status" value="1"/>
</dbReference>
<evidence type="ECO:0000256" key="10">
    <source>
        <dbReference type="SAM" id="Phobius"/>
    </source>
</evidence>
<dbReference type="GO" id="GO:0052621">
    <property type="term" value="F:diguanylate cyclase activity"/>
    <property type="evidence" value="ECO:0007669"/>
    <property type="project" value="UniProtKB-EC"/>
</dbReference>
<evidence type="ECO:0000256" key="5">
    <source>
        <dbReference type="ARBA" id="ARBA00022475"/>
    </source>
</evidence>
<dbReference type="Pfam" id="PF00990">
    <property type="entry name" value="GGDEF"/>
    <property type="match status" value="1"/>
</dbReference>
<keyword evidence="5" id="KW-1003">Cell membrane</keyword>
<comment type="catalytic activity">
    <reaction evidence="9">
        <text>2 GTP = 3',3'-c-di-GMP + 2 diphosphate</text>
        <dbReference type="Rhea" id="RHEA:24898"/>
        <dbReference type="ChEBI" id="CHEBI:33019"/>
        <dbReference type="ChEBI" id="CHEBI:37565"/>
        <dbReference type="ChEBI" id="CHEBI:58805"/>
        <dbReference type="EC" id="2.7.7.65"/>
    </reaction>
</comment>
<dbReference type="SMART" id="SM00267">
    <property type="entry name" value="GGDEF"/>
    <property type="match status" value="1"/>
</dbReference>
<evidence type="ECO:0000256" key="1">
    <source>
        <dbReference type="ARBA" id="ARBA00001946"/>
    </source>
</evidence>
<dbReference type="NCBIfam" id="TIGR00254">
    <property type="entry name" value="GGDEF"/>
    <property type="match status" value="1"/>
</dbReference>
<dbReference type="Gene3D" id="3.30.450.20">
    <property type="entry name" value="PAS domain"/>
    <property type="match status" value="1"/>
</dbReference>
<evidence type="ECO:0000256" key="7">
    <source>
        <dbReference type="ARBA" id="ARBA00022989"/>
    </source>
</evidence>
<evidence type="ECO:0000313" key="12">
    <source>
        <dbReference type="EMBL" id="QTC44640.1"/>
    </source>
</evidence>
<dbReference type="Gene3D" id="3.30.70.270">
    <property type="match status" value="1"/>
</dbReference>
<dbReference type="AlphaFoldDB" id="A0A8A4K531"/>
<dbReference type="RefSeq" id="WP_207806292.1">
    <property type="nucleotide sequence ID" value="NZ_CP059084.1"/>
</dbReference>
<dbReference type="EC" id="2.7.7.65" evidence="4"/>
<dbReference type="Proteomes" id="UP000663901">
    <property type="component" value="Chromosome"/>
</dbReference>
<dbReference type="InterPro" id="IPR000160">
    <property type="entry name" value="GGDEF_dom"/>
</dbReference>
<dbReference type="InterPro" id="IPR050469">
    <property type="entry name" value="Diguanylate_Cyclase"/>
</dbReference>
<sequence length="526" mass="58364">MGMNKTYKPSLKGLLCLHSVGCIVITALMLILVVGVVLKVQTEKRIIESNIAYARKLADMTDSTFRTAQKELAYSASQIKRFDDKQALQREADRLRLQSDMFSSVVMLTPDGHVAVSSPPGLLPVGTSLNVAPEQLIAVKKGAFVSEPLTPYTGNYLIFLSNPVYSASGAYLGYIAGSIYLKRKSILSRLMSHHFYTDKTTISIVSDTGEVIYSPDETLTGKNNPLPGSLTTRLNQASSGGLKTTLEQRDCLLGYSDVIKTNWHVFVCVSPDVVTTTLTLIAKDVLVYGLVIALLLVGVSIFVSSQISKPLERLARLTSSTTTRHLPPKIKGIKTWYKESDRLKKAFMTYSKTINKTFAILRDDAITDHLTKLYNRRGFEQLTAPYLSAKNEHSLASFDIDYFKRINDHYGHDIGDKTLVAVAMFLKKGCRTNDIVCRFGGEEFVVFFPNTQISEAESIANRIREHIACAQFSEIGKMTISAGVESLAHHNNDIEETLLSVDQWLYQAKHEGRNRVVSARSKLISS</sequence>
<evidence type="ECO:0000313" key="13">
    <source>
        <dbReference type="Proteomes" id="UP000663901"/>
    </source>
</evidence>
<evidence type="ECO:0000256" key="9">
    <source>
        <dbReference type="ARBA" id="ARBA00034247"/>
    </source>
</evidence>